<dbReference type="InterPro" id="IPR036742">
    <property type="entry name" value="ATP_synth_F1_esu_sf_mt"/>
</dbReference>
<proteinExistence type="inferred from homology"/>
<dbReference type="OrthoDB" id="269124at2759"/>
<evidence type="ECO:0000256" key="1">
    <source>
        <dbReference type="ARBA" id="ARBA00009502"/>
    </source>
</evidence>
<dbReference type="Gene3D" id="1.10.1620.20">
    <property type="entry name" value="ATP synthase, F1 complex, epsilon subunit superfamily, mitochondrial"/>
    <property type="match status" value="1"/>
</dbReference>
<accession>A0A0D2PXL5</accession>
<dbReference type="OMA" id="NKYTQIA"/>
<dbReference type="CDD" id="cd12153">
    <property type="entry name" value="F1-ATPase_epsilon"/>
    <property type="match status" value="1"/>
</dbReference>
<organism evidence="2 3">
    <name type="scientific">Hypholoma sublateritium (strain FD-334 SS-4)</name>
    <dbReference type="NCBI Taxonomy" id="945553"/>
    <lineage>
        <taxon>Eukaryota</taxon>
        <taxon>Fungi</taxon>
        <taxon>Dikarya</taxon>
        <taxon>Basidiomycota</taxon>
        <taxon>Agaricomycotina</taxon>
        <taxon>Agaricomycetes</taxon>
        <taxon>Agaricomycetidae</taxon>
        <taxon>Agaricales</taxon>
        <taxon>Agaricineae</taxon>
        <taxon>Strophariaceae</taxon>
        <taxon>Hypholoma</taxon>
    </lineage>
</organism>
<reference evidence="3" key="1">
    <citation type="submission" date="2014-04" db="EMBL/GenBank/DDBJ databases">
        <title>Evolutionary Origins and Diversification of the Mycorrhizal Mutualists.</title>
        <authorList>
            <consortium name="DOE Joint Genome Institute"/>
            <consortium name="Mycorrhizal Genomics Consortium"/>
            <person name="Kohler A."/>
            <person name="Kuo A."/>
            <person name="Nagy L.G."/>
            <person name="Floudas D."/>
            <person name="Copeland A."/>
            <person name="Barry K.W."/>
            <person name="Cichocki N."/>
            <person name="Veneault-Fourrey C."/>
            <person name="LaButti K."/>
            <person name="Lindquist E.A."/>
            <person name="Lipzen A."/>
            <person name="Lundell T."/>
            <person name="Morin E."/>
            <person name="Murat C."/>
            <person name="Riley R."/>
            <person name="Ohm R."/>
            <person name="Sun H."/>
            <person name="Tunlid A."/>
            <person name="Henrissat B."/>
            <person name="Grigoriev I.V."/>
            <person name="Hibbett D.S."/>
            <person name="Martin F."/>
        </authorList>
    </citation>
    <scope>NUCLEOTIDE SEQUENCE [LARGE SCALE GENOMIC DNA]</scope>
    <source>
        <strain evidence="3">FD-334 SS-4</strain>
    </source>
</reference>
<sequence>MTAWRNLFTYNKYASITARAVRASLKEEERVVAEKRGLTNARYQKWENGVGGQYVLTQEVKK</sequence>
<comment type="similarity">
    <text evidence="1">Belongs to the eukaryotic ATPase epsilon family.</text>
</comment>
<dbReference type="InterPro" id="IPR006721">
    <property type="entry name" value="ATP_synth_F1_esu_mt"/>
</dbReference>
<dbReference type="Pfam" id="PF04627">
    <property type="entry name" value="ATP-synt_Eps"/>
    <property type="match status" value="1"/>
</dbReference>
<dbReference type="GO" id="GO:0045259">
    <property type="term" value="C:proton-transporting ATP synthase complex"/>
    <property type="evidence" value="ECO:0007669"/>
    <property type="project" value="InterPro"/>
</dbReference>
<dbReference type="EMBL" id="KN817538">
    <property type="protein sequence ID" value="KJA24160.1"/>
    <property type="molecule type" value="Genomic_DNA"/>
</dbReference>
<gene>
    <name evidence="2" type="ORF">HYPSUDRAFT_200679</name>
</gene>
<keyword evidence="3" id="KW-1185">Reference proteome</keyword>
<evidence type="ECO:0000313" key="2">
    <source>
        <dbReference type="EMBL" id="KJA24160.1"/>
    </source>
</evidence>
<dbReference type="GO" id="GO:0005743">
    <property type="term" value="C:mitochondrial inner membrane"/>
    <property type="evidence" value="ECO:0007669"/>
    <property type="project" value="InterPro"/>
</dbReference>
<dbReference type="STRING" id="945553.A0A0D2PXL5"/>
<dbReference type="GO" id="GO:0046933">
    <property type="term" value="F:proton-transporting ATP synthase activity, rotational mechanism"/>
    <property type="evidence" value="ECO:0007669"/>
    <property type="project" value="InterPro"/>
</dbReference>
<name>A0A0D2PXL5_HYPSF</name>
<dbReference type="Proteomes" id="UP000054270">
    <property type="component" value="Unassembled WGS sequence"/>
</dbReference>
<dbReference type="SUPFAM" id="SSF48690">
    <property type="entry name" value="Epsilon subunit of mitochondrial F1F0-ATP synthase"/>
    <property type="match status" value="1"/>
</dbReference>
<evidence type="ECO:0000313" key="3">
    <source>
        <dbReference type="Proteomes" id="UP000054270"/>
    </source>
</evidence>
<dbReference type="AlphaFoldDB" id="A0A0D2PXL5"/>
<protein>
    <submittedName>
        <fullName evidence="2">Uncharacterized protein</fullName>
    </submittedName>
</protein>